<protein>
    <submittedName>
        <fullName evidence="1">Uncharacterized protein</fullName>
    </submittedName>
</protein>
<dbReference type="EMBL" id="QYUL01000004">
    <property type="protein sequence ID" value="RJF78052.1"/>
    <property type="molecule type" value="Genomic_DNA"/>
</dbReference>
<dbReference type="AlphaFoldDB" id="A0A418VP44"/>
<proteinExistence type="predicted"/>
<reference evidence="1 2" key="1">
    <citation type="submission" date="2018-09" db="EMBL/GenBank/DDBJ databases">
        <authorList>
            <person name="Zhu H."/>
        </authorList>
    </citation>
    <scope>NUCLEOTIDE SEQUENCE [LARGE SCALE GENOMIC DNA]</scope>
    <source>
        <strain evidence="1 2">K2W22B-5</strain>
    </source>
</reference>
<dbReference type="Proteomes" id="UP000283458">
    <property type="component" value="Unassembled WGS sequence"/>
</dbReference>
<organism evidence="1 2">
    <name type="scientific">Azospirillum cavernae</name>
    <dbReference type="NCBI Taxonomy" id="2320860"/>
    <lineage>
        <taxon>Bacteria</taxon>
        <taxon>Pseudomonadati</taxon>
        <taxon>Pseudomonadota</taxon>
        <taxon>Alphaproteobacteria</taxon>
        <taxon>Rhodospirillales</taxon>
        <taxon>Azospirillaceae</taxon>
        <taxon>Azospirillum</taxon>
    </lineage>
</organism>
<accession>A0A418VP44</accession>
<comment type="caution">
    <text evidence="1">The sequence shown here is derived from an EMBL/GenBank/DDBJ whole genome shotgun (WGS) entry which is preliminary data.</text>
</comment>
<evidence type="ECO:0000313" key="2">
    <source>
        <dbReference type="Proteomes" id="UP000283458"/>
    </source>
</evidence>
<name>A0A418VP44_9PROT</name>
<evidence type="ECO:0000313" key="1">
    <source>
        <dbReference type="EMBL" id="RJF78052.1"/>
    </source>
</evidence>
<gene>
    <name evidence="1" type="ORF">D3877_23255</name>
</gene>
<sequence length="69" mass="7197">MRINADGGVDVDAATGRVKSALPIYALGPVAQGAIYTPNFLYSSVRSAQGLKAILPRGVDSIRQHTEAA</sequence>
<keyword evidence="2" id="KW-1185">Reference proteome</keyword>